<dbReference type="GO" id="GO:0042393">
    <property type="term" value="F:histone binding"/>
    <property type="evidence" value="ECO:0007669"/>
    <property type="project" value="InterPro"/>
</dbReference>
<dbReference type="InterPro" id="IPR009072">
    <property type="entry name" value="Histone-fold"/>
</dbReference>
<dbReference type="Proteomes" id="UP000536275">
    <property type="component" value="Unassembled WGS sequence"/>
</dbReference>
<dbReference type="Pfam" id="PF10384">
    <property type="entry name" value="Scm3"/>
    <property type="match status" value="1"/>
</dbReference>
<organism evidence="2 3">
    <name type="scientific">Candida albicans</name>
    <name type="common">Yeast</name>
    <dbReference type="NCBI Taxonomy" id="5476"/>
    <lineage>
        <taxon>Eukaryota</taxon>
        <taxon>Fungi</taxon>
        <taxon>Dikarya</taxon>
        <taxon>Ascomycota</taxon>
        <taxon>Saccharomycotina</taxon>
        <taxon>Pichiomycetes</taxon>
        <taxon>Debaryomycetaceae</taxon>
        <taxon>Candida/Lodderomyces clade</taxon>
        <taxon>Candida</taxon>
    </lineage>
</organism>
<reference evidence="2 3" key="1">
    <citation type="submission" date="2020-03" db="EMBL/GenBank/DDBJ databases">
        <title>FDA dAtabase for Regulatory Grade micrObial Sequences (FDA-ARGOS): Supporting development and validation of Infectious Disease Dx tests.</title>
        <authorList>
            <person name="Campos J."/>
            <person name="Goldberg B."/>
            <person name="Tallon L."/>
            <person name="Sadzewicz L."/>
            <person name="Vavikolanu K."/>
            <person name="Mehta A."/>
            <person name="Aluvathingal J."/>
            <person name="Nadendla S."/>
            <person name="Nandy P."/>
            <person name="Geyer C."/>
            <person name="Yan Y."/>
            <person name="Sichtig H."/>
        </authorList>
    </citation>
    <scope>NUCLEOTIDE SEQUENCE [LARGE SCALE GENOMIC DNA]</scope>
    <source>
        <strain evidence="2 3">FDAARGOS_656</strain>
    </source>
</reference>
<proteinExistence type="predicted"/>
<dbReference type="EMBL" id="JABWAD010000007">
    <property type="protein sequence ID" value="KAF6072556.1"/>
    <property type="molecule type" value="Genomic_DNA"/>
</dbReference>
<dbReference type="AlphaFoldDB" id="A0A8H6C5C0"/>
<evidence type="ECO:0000256" key="1">
    <source>
        <dbReference type="SAM" id="MobiDB-lite"/>
    </source>
</evidence>
<comment type="caution">
    <text evidence="2">The sequence shown here is derived from an EMBL/GenBank/DDBJ whole genome shotgun (WGS) entry which is preliminary data.</text>
</comment>
<dbReference type="GO" id="GO:0005634">
    <property type="term" value="C:nucleus"/>
    <property type="evidence" value="ECO:0007669"/>
    <property type="project" value="InterPro"/>
</dbReference>
<feature type="region of interest" description="Disordered" evidence="1">
    <location>
        <begin position="19"/>
        <end position="52"/>
    </location>
</feature>
<sequence length="623" mass="72839">MNTGIENDFKYLHSRNLQQLPNNNTKNPSQNIPYNYPSSDEDIEDEYYSDDESQNQLDYEINQLINQQNEKQFKNKFKQLENQSLQRFKSQWDAIIDKYSKIDDSTQSDEIDIVTGELITNNGHLDKLNQNHNQKGDITKMDIWRQDYGQQLENWRQRDFRMKKQAKQRKNEQRQILKKLDLFNKPIYGYPKFEKLEENDFLKQSPTKNKVPSGIESDESPTKKRRVFTDKKVVSKNSNYLEFSDDDDEEVENKSLYTKTVIAHGKLYKRESDNVLYGSSADTFSPYIDRQSFRPESNELQSEDSQDYESNLSSDISDDEYDDETYQSIIINDKKYSPKFKEHFDESETESISETPQPQTSSEETPGLSSQTEEISPSPHPESSFDDEYSIIEEPYYFLDVKSLPLPTIFNCAFIKCHYCTGNKKLYELHLLQSHSSTLAEMGYPINLNSQNAAYENSNTDSDKENHKIEFTRDITDVDLDKLYQVFPKTYKLPPQKEALTCGKELANGQTCQKFYLVQEQLDQHQEAGDECSDKRQVLFCPILGCGYLTDGGYKEWREHMITANHYQEETAEKETKKENLEKLISRPIATRKVSVKVPKFTETDFKVSFIDQGYESIDELFN</sequence>
<feature type="region of interest" description="Disordered" evidence="1">
    <location>
        <begin position="286"/>
        <end position="322"/>
    </location>
</feature>
<dbReference type="Gene3D" id="1.10.20.10">
    <property type="entry name" value="Histone, subunit A"/>
    <property type="match status" value="1"/>
</dbReference>
<name>A0A8H6C5C0_CANAX</name>
<feature type="compositionally biased region" description="Acidic residues" evidence="1">
    <location>
        <begin position="39"/>
        <end position="52"/>
    </location>
</feature>
<protein>
    <submittedName>
        <fullName evidence="2">Centromere protein Scm3 family protein</fullName>
    </submittedName>
</protein>
<accession>A0A8H6C5C0</accession>
<evidence type="ECO:0000313" key="2">
    <source>
        <dbReference type="EMBL" id="KAF6072556.1"/>
    </source>
</evidence>
<feature type="region of interest" description="Disordered" evidence="1">
    <location>
        <begin position="204"/>
        <end position="224"/>
    </location>
</feature>
<dbReference type="GO" id="GO:0046982">
    <property type="term" value="F:protein heterodimerization activity"/>
    <property type="evidence" value="ECO:0007669"/>
    <property type="project" value="InterPro"/>
</dbReference>
<feature type="region of interest" description="Disordered" evidence="1">
    <location>
        <begin position="342"/>
        <end position="386"/>
    </location>
</feature>
<feature type="compositionally biased region" description="Polar residues" evidence="1">
    <location>
        <begin position="19"/>
        <end position="37"/>
    </location>
</feature>
<gene>
    <name evidence="2" type="ORF">FOB64_000584</name>
</gene>
<feature type="compositionally biased region" description="Polar residues" evidence="1">
    <location>
        <begin position="352"/>
        <end position="372"/>
    </location>
</feature>
<evidence type="ECO:0000313" key="3">
    <source>
        <dbReference type="Proteomes" id="UP000536275"/>
    </source>
</evidence>
<dbReference type="InterPro" id="IPR018465">
    <property type="entry name" value="Scm3/HJURP"/>
</dbReference>